<dbReference type="AlphaFoldDB" id="A0A0G1MYL1"/>
<organism evidence="3 4">
    <name type="scientific">Candidatus Collierbacteria bacterium GW2011_GWA2_44_99</name>
    <dbReference type="NCBI Taxonomy" id="1618380"/>
    <lineage>
        <taxon>Bacteria</taxon>
        <taxon>Candidatus Collieribacteriota</taxon>
    </lineage>
</organism>
<evidence type="ECO:0000256" key="1">
    <source>
        <dbReference type="ARBA" id="ARBA00022801"/>
    </source>
</evidence>
<evidence type="ECO:0000313" key="3">
    <source>
        <dbReference type="EMBL" id="KKT85877.1"/>
    </source>
</evidence>
<dbReference type="PANTHER" id="PTHR16099:SF5">
    <property type="entry name" value="NUCLEOTIDE TRIPHOSPHATE DIPHOSPHATASE NUDT15"/>
    <property type="match status" value="1"/>
</dbReference>
<dbReference type="InterPro" id="IPR015797">
    <property type="entry name" value="NUDIX_hydrolase-like_dom_sf"/>
</dbReference>
<dbReference type="GO" id="GO:0005829">
    <property type="term" value="C:cytosol"/>
    <property type="evidence" value="ECO:0007669"/>
    <property type="project" value="TreeGrafter"/>
</dbReference>
<proteinExistence type="predicted"/>
<keyword evidence="1" id="KW-0378">Hydrolase</keyword>
<evidence type="ECO:0000259" key="2">
    <source>
        <dbReference type="PROSITE" id="PS51462"/>
    </source>
</evidence>
<dbReference type="Proteomes" id="UP000034797">
    <property type="component" value="Unassembled WGS sequence"/>
</dbReference>
<dbReference type="InterPro" id="IPR020476">
    <property type="entry name" value="Nudix_hydrolase"/>
</dbReference>
<dbReference type="Gene3D" id="3.90.79.10">
    <property type="entry name" value="Nucleoside Triphosphate Pyrophosphohydrolase"/>
    <property type="match status" value="1"/>
</dbReference>
<gene>
    <name evidence="3" type="ORF">UW84_C0020G0013</name>
</gene>
<dbReference type="PANTHER" id="PTHR16099">
    <property type="entry name" value="8-OXO-DGTP DIPHOSPHATES NUDT15"/>
    <property type="match status" value="1"/>
</dbReference>
<dbReference type="GO" id="GO:0006203">
    <property type="term" value="P:dGTP catabolic process"/>
    <property type="evidence" value="ECO:0007669"/>
    <property type="project" value="TreeGrafter"/>
</dbReference>
<name>A0A0G1MYL1_9BACT</name>
<protein>
    <submittedName>
        <fullName evidence="3">ADP-ribose pyrophosphatase</fullName>
    </submittedName>
</protein>
<evidence type="ECO:0000313" key="4">
    <source>
        <dbReference type="Proteomes" id="UP000034797"/>
    </source>
</evidence>
<accession>A0A0G1MYL1</accession>
<reference evidence="3 4" key="1">
    <citation type="journal article" date="2015" name="Nature">
        <title>rRNA introns, odd ribosomes, and small enigmatic genomes across a large radiation of phyla.</title>
        <authorList>
            <person name="Brown C.T."/>
            <person name="Hug L.A."/>
            <person name="Thomas B.C."/>
            <person name="Sharon I."/>
            <person name="Castelle C.J."/>
            <person name="Singh A."/>
            <person name="Wilkins M.J."/>
            <person name="Williams K.H."/>
            <person name="Banfield J.F."/>
        </authorList>
    </citation>
    <scope>NUCLEOTIDE SEQUENCE [LARGE SCALE GENOMIC DNA]</scope>
</reference>
<dbReference type="GO" id="GO:0035539">
    <property type="term" value="F:8-oxo-7,8-dihydrodeoxyguanosine triphosphate pyrophosphatase activity"/>
    <property type="evidence" value="ECO:0007669"/>
    <property type="project" value="TreeGrafter"/>
</dbReference>
<dbReference type="Pfam" id="PF00293">
    <property type="entry name" value="NUDIX"/>
    <property type="match status" value="1"/>
</dbReference>
<dbReference type="SUPFAM" id="SSF55811">
    <property type="entry name" value="Nudix"/>
    <property type="match status" value="1"/>
</dbReference>
<dbReference type="EMBL" id="LCJW01000020">
    <property type="protein sequence ID" value="KKT85877.1"/>
    <property type="molecule type" value="Genomic_DNA"/>
</dbReference>
<dbReference type="CDD" id="cd04678">
    <property type="entry name" value="NUDIX_MTH2_Nudt15"/>
    <property type="match status" value="1"/>
</dbReference>
<dbReference type="PROSITE" id="PS51462">
    <property type="entry name" value="NUDIX"/>
    <property type="match status" value="1"/>
</dbReference>
<comment type="caution">
    <text evidence="3">The sequence shown here is derived from an EMBL/GenBank/DDBJ whole genome shotgun (WGS) entry which is preliminary data.</text>
</comment>
<feature type="domain" description="Nudix hydrolase" evidence="2">
    <location>
        <begin position="2"/>
        <end position="132"/>
    </location>
</feature>
<dbReference type="InterPro" id="IPR000086">
    <property type="entry name" value="NUDIX_hydrolase_dom"/>
</dbReference>
<dbReference type="PRINTS" id="PR00502">
    <property type="entry name" value="NUDIXFAMILY"/>
</dbReference>
<sequence length="141" mass="16104">MEKHIGLGTQIIIKNDKGEILLSKRKKEFGFGEWELPGGHIEFGETFEQCVTRECKEELGINVRISELVSVTPNMKMGNHYIVFVFLAESYEGTPKNMEPEIHSELTWFPESKLPDNLFVASKDALDNYFSGVIYRSNSDI</sequence>